<evidence type="ECO:0000256" key="4">
    <source>
        <dbReference type="ARBA" id="ARBA00022722"/>
    </source>
</evidence>
<dbReference type="OrthoDB" id="2668416at2759"/>
<dbReference type="PANTHER" id="PTHR22930:SF85">
    <property type="entry name" value="GH03217P-RELATED"/>
    <property type="match status" value="1"/>
</dbReference>
<dbReference type="AlphaFoldDB" id="A0A9C6WXW4"/>
<evidence type="ECO:0000256" key="5">
    <source>
        <dbReference type="ARBA" id="ARBA00022723"/>
    </source>
</evidence>
<dbReference type="GO" id="GO:0005634">
    <property type="term" value="C:nucleus"/>
    <property type="evidence" value="ECO:0007669"/>
    <property type="project" value="UniProtKB-SubCell"/>
</dbReference>
<dbReference type="KEGG" id="foc:113212739"/>
<evidence type="ECO:0000256" key="3">
    <source>
        <dbReference type="ARBA" id="ARBA00006958"/>
    </source>
</evidence>
<dbReference type="RefSeq" id="XP_052123470.1">
    <property type="nucleotide sequence ID" value="XM_052267510.1"/>
</dbReference>
<evidence type="ECO:0000313" key="10">
    <source>
        <dbReference type="RefSeq" id="XP_052123469.1"/>
    </source>
</evidence>
<evidence type="ECO:0000259" key="8">
    <source>
        <dbReference type="Pfam" id="PF13359"/>
    </source>
</evidence>
<dbReference type="Pfam" id="PF13359">
    <property type="entry name" value="DDE_Tnp_4"/>
    <property type="match status" value="1"/>
</dbReference>
<keyword evidence="6" id="KW-0378">Hydrolase</keyword>
<name>A0A9C6WXW4_FRAOC</name>
<keyword evidence="4" id="KW-0540">Nuclease</keyword>
<gene>
    <name evidence="10 11" type="primary">LOC113212739</name>
</gene>
<comment type="similarity">
    <text evidence="3">Belongs to the HARBI1 family.</text>
</comment>
<evidence type="ECO:0000313" key="9">
    <source>
        <dbReference type="Proteomes" id="UP000504606"/>
    </source>
</evidence>
<dbReference type="GO" id="GO:0016787">
    <property type="term" value="F:hydrolase activity"/>
    <property type="evidence" value="ECO:0007669"/>
    <property type="project" value="UniProtKB-KW"/>
</dbReference>
<comment type="cofactor">
    <cofactor evidence="1">
        <name>a divalent metal cation</name>
        <dbReference type="ChEBI" id="CHEBI:60240"/>
    </cofactor>
</comment>
<organism evidence="9 10">
    <name type="scientific">Frankliniella occidentalis</name>
    <name type="common">Western flower thrips</name>
    <name type="synonym">Euthrips occidentalis</name>
    <dbReference type="NCBI Taxonomy" id="133901"/>
    <lineage>
        <taxon>Eukaryota</taxon>
        <taxon>Metazoa</taxon>
        <taxon>Ecdysozoa</taxon>
        <taxon>Arthropoda</taxon>
        <taxon>Hexapoda</taxon>
        <taxon>Insecta</taxon>
        <taxon>Pterygota</taxon>
        <taxon>Neoptera</taxon>
        <taxon>Paraneoptera</taxon>
        <taxon>Thysanoptera</taxon>
        <taxon>Terebrantia</taxon>
        <taxon>Thripoidea</taxon>
        <taxon>Thripidae</taxon>
        <taxon>Frankliniella</taxon>
    </lineage>
</organism>
<dbReference type="RefSeq" id="XP_052123469.1">
    <property type="nucleotide sequence ID" value="XM_052267509.1"/>
</dbReference>
<reference evidence="10 11" key="1">
    <citation type="submission" date="2025-04" db="UniProtKB">
        <authorList>
            <consortium name="RefSeq"/>
        </authorList>
    </citation>
    <scope>IDENTIFICATION</scope>
    <source>
        <tissue evidence="10 11">Whole organism</tissue>
    </source>
</reference>
<dbReference type="PANTHER" id="PTHR22930">
    <property type="match status" value="1"/>
</dbReference>
<evidence type="ECO:0000256" key="6">
    <source>
        <dbReference type="ARBA" id="ARBA00022801"/>
    </source>
</evidence>
<dbReference type="InterPro" id="IPR045249">
    <property type="entry name" value="HARBI1-like"/>
</dbReference>
<dbReference type="Proteomes" id="UP000504606">
    <property type="component" value="Unplaced"/>
</dbReference>
<protein>
    <submittedName>
        <fullName evidence="10 11">Uncharacterized protein LOC113212739</fullName>
    </submittedName>
</protein>
<dbReference type="GeneID" id="113212739"/>
<dbReference type="GO" id="GO:0046872">
    <property type="term" value="F:metal ion binding"/>
    <property type="evidence" value="ECO:0007669"/>
    <property type="project" value="UniProtKB-KW"/>
</dbReference>
<accession>A0A9C6WXW4</accession>
<evidence type="ECO:0000313" key="11">
    <source>
        <dbReference type="RefSeq" id="XP_052123470.1"/>
    </source>
</evidence>
<evidence type="ECO:0000256" key="2">
    <source>
        <dbReference type="ARBA" id="ARBA00004123"/>
    </source>
</evidence>
<keyword evidence="9" id="KW-1185">Reference proteome</keyword>
<sequence length="341" mass="39843">MAGYVERRSLSYLHLEDPMFKTHFRMNKACFERLVNAIHHHRIVSGRMVRNRTNTGEKTLMGLWILFNKDTFRSSGSNQGRSMGVHHYHYREFIEILNEIGHRYIKWPNARQRQQTARHYQRNFGFPNVVGAIDGTLVPITAPREQKQRYVDRNHDYSINIQIVSDHKRQIRDIFIGQPGSVNDARVFRRSPLAHCLFTRDDMMRADEHLVGDQAYALTNKLLVPYRNNGHLNDSQRYFNYTLSQCRATVERLNGLLKLRMQRLGKLYTKEIHTACLHIGASAVIYNFILLGGEEMDGMQFGEDLLPVDVLRAINASKRLGRRKRENIRANIEALFAQYED</sequence>
<keyword evidence="5" id="KW-0479">Metal-binding</keyword>
<dbReference type="InterPro" id="IPR027806">
    <property type="entry name" value="HARBI1_dom"/>
</dbReference>
<proteinExistence type="inferred from homology"/>
<evidence type="ECO:0000256" key="1">
    <source>
        <dbReference type="ARBA" id="ARBA00001968"/>
    </source>
</evidence>
<feature type="domain" description="DDE Tnp4" evidence="8">
    <location>
        <begin position="133"/>
        <end position="287"/>
    </location>
</feature>
<dbReference type="GO" id="GO:0004518">
    <property type="term" value="F:nuclease activity"/>
    <property type="evidence" value="ECO:0007669"/>
    <property type="project" value="UniProtKB-KW"/>
</dbReference>
<comment type="subcellular location">
    <subcellularLocation>
        <location evidence="2">Nucleus</location>
    </subcellularLocation>
</comment>
<keyword evidence="7" id="KW-0539">Nucleus</keyword>
<evidence type="ECO:0000256" key="7">
    <source>
        <dbReference type="ARBA" id="ARBA00023242"/>
    </source>
</evidence>